<accession>A0A7K7UQ30</accession>
<feature type="compositionally biased region" description="Polar residues" evidence="11">
    <location>
        <begin position="18"/>
        <end position="51"/>
    </location>
</feature>
<dbReference type="GO" id="GO:0005737">
    <property type="term" value="C:cytoplasm"/>
    <property type="evidence" value="ECO:0007669"/>
    <property type="project" value="UniProtKB-SubCell"/>
</dbReference>
<dbReference type="InterPro" id="IPR048814">
    <property type="entry name" value="Per1-3_PAS-A"/>
</dbReference>
<dbReference type="PANTHER" id="PTHR11269">
    <property type="entry name" value="PERIOD CIRCADIAN PROTEIN"/>
    <property type="match status" value="1"/>
</dbReference>
<comment type="caution">
    <text evidence="13">The sequence shown here is derived from an EMBL/GenBank/DDBJ whole genome shotgun (WGS) entry which is preliminary data.</text>
</comment>
<evidence type="ECO:0000256" key="1">
    <source>
        <dbReference type="ARBA" id="ARBA00004123"/>
    </source>
</evidence>
<dbReference type="OrthoDB" id="7788983at2759"/>
<feature type="non-terminal residue" evidence="13">
    <location>
        <position position="1"/>
    </location>
</feature>
<dbReference type="InterPro" id="IPR022728">
    <property type="entry name" value="Period_circadian-like_C"/>
</dbReference>
<feature type="compositionally biased region" description="Basic and acidic residues" evidence="11">
    <location>
        <begin position="1033"/>
        <end position="1046"/>
    </location>
</feature>
<dbReference type="Pfam" id="PF08447">
    <property type="entry name" value="PAS_3"/>
    <property type="match status" value="1"/>
</dbReference>
<feature type="compositionally biased region" description="Basic and acidic residues" evidence="11">
    <location>
        <begin position="59"/>
        <end position="70"/>
    </location>
</feature>
<feature type="region of interest" description="Disordered" evidence="11">
    <location>
        <begin position="1009"/>
        <end position="1068"/>
    </location>
</feature>
<keyword evidence="7" id="KW-0804">Transcription</keyword>
<dbReference type="InterPro" id="IPR057310">
    <property type="entry name" value="PER1-3_bHLH"/>
</dbReference>
<evidence type="ECO:0000256" key="3">
    <source>
        <dbReference type="ARBA" id="ARBA00022490"/>
    </source>
</evidence>
<dbReference type="GO" id="GO:0032922">
    <property type="term" value="P:circadian regulation of gene expression"/>
    <property type="evidence" value="ECO:0007669"/>
    <property type="project" value="TreeGrafter"/>
</dbReference>
<dbReference type="SUPFAM" id="SSF55785">
    <property type="entry name" value="PYP-like sensor domain (PAS domain)"/>
    <property type="match status" value="1"/>
</dbReference>
<reference evidence="13 14" key="1">
    <citation type="submission" date="2019-09" db="EMBL/GenBank/DDBJ databases">
        <title>Bird 10,000 Genomes (B10K) Project - Family phase.</title>
        <authorList>
            <person name="Zhang G."/>
        </authorList>
    </citation>
    <scope>NUCLEOTIDE SEQUENCE [LARGE SCALE GENOMIC DNA]</scope>
    <source>
        <strain evidence="13">B10K-LSUMZ-16893</strain>
    </source>
</reference>
<dbReference type="Pfam" id="PF12114">
    <property type="entry name" value="Period_C"/>
    <property type="match status" value="1"/>
</dbReference>
<organism evidence="13 14">
    <name type="scientific">Eudromia elegans</name>
    <name type="common">Elegant crested-tinamou</name>
    <dbReference type="NCBI Taxonomy" id="8805"/>
    <lineage>
        <taxon>Eukaryota</taxon>
        <taxon>Metazoa</taxon>
        <taxon>Chordata</taxon>
        <taxon>Craniata</taxon>
        <taxon>Vertebrata</taxon>
        <taxon>Euteleostomi</taxon>
        <taxon>Archelosauria</taxon>
        <taxon>Archosauria</taxon>
        <taxon>Dinosauria</taxon>
        <taxon>Saurischia</taxon>
        <taxon>Theropoda</taxon>
        <taxon>Coelurosauria</taxon>
        <taxon>Aves</taxon>
        <taxon>Palaeognathae</taxon>
        <taxon>Tinamiformes</taxon>
        <taxon>Tinamidae</taxon>
        <taxon>Eudromia</taxon>
    </lineage>
</organism>
<dbReference type="PANTHER" id="PTHR11269:SF9">
    <property type="entry name" value="PERIOD CIRCADIAN PROTEIN HOMOLOG 2"/>
    <property type="match status" value="1"/>
</dbReference>
<dbReference type="GO" id="GO:0000122">
    <property type="term" value="P:negative regulation of transcription by RNA polymerase II"/>
    <property type="evidence" value="ECO:0007669"/>
    <property type="project" value="TreeGrafter"/>
</dbReference>
<feature type="region of interest" description="Disordered" evidence="11">
    <location>
        <begin position="530"/>
        <end position="589"/>
    </location>
</feature>
<feature type="compositionally biased region" description="Basic and acidic residues" evidence="11">
    <location>
        <begin position="98"/>
        <end position="109"/>
    </location>
</feature>
<feature type="region of interest" description="Disordered" evidence="11">
    <location>
        <begin position="13"/>
        <end position="121"/>
    </location>
</feature>
<evidence type="ECO:0000256" key="11">
    <source>
        <dbReference type="SAM" id="MobiDB-lite"/>
    </source>
</evidence>
<dbReference type="Gene3D" id="3.30.450.20">
    <property type="entry name" value="PAS domain"/>
    <property type="match status" value="2"/>
</dbReference>
<keyword evidence="6" id="KW-0090">Biological rhythms</keyword>
<name>A0A7K7UQ30_EUDEL</name>
<comment type="subcellular location">
    <subcellularLocation>
        <location evidence="2">Cytoplasm</location>
    </subcellularLocation>
    <subcellularLocation>
        <location evidence="1">Nucleus</location>
    </subcellularLocation>
</comment>
<evidence type="ECO:0000256" key="7">
    <source>
        <dbReference type="ARBA" id="ARBA00023163"/>
    </source>
</evidence>
<evidence type="ECO:0000313" key="14">
    <source>
        <dbReference type="Proteomes" id="UP000533954"/>
    </source>
</evidence>
<protein>
    <recommendedName>
        <fullName evidence="9">Period circadian protein homolog 2</fullName>
    </recommendedName>
    <alternativeName>
        <fullName evidence="10">Circadian clock protein PERIOD 2</fullName>
    </alternativeName>
</protein>
<feature type="non-terminal residue" evidence="13">
    <location>
        <position position="1346"/>
    </location>
</feature>
<dbReference type="EMBL" id="VZSX01000003">
    <property type="protein sequence ID" value="NXA31263.1"/>
    <property type="molecule type" value="Genomic_DNA"/>
</dbReference>
<feature type="region of interest" description="Disordered" evidence="11">
    <location>
        <begin position="1151"/>
        <end position="1208"/>
    </location>
</feature>
<dbReference type="InterPro" id="IPR013655">
    <property type="entry name" value="PAS_fold_3"/>
</dbReference>
<dbReference type="FunFam" id="3.30.450.20:FF:000013">
    <property type="entry name" value="Period circadian protein homolog 2"/>
    <property type="match status" value="1"/>
</dbReference>
<gene>
    <name evidence="13" type="primary">Per2</name>
    <name evidence="13" type="ORF">EUDELE_R08265</name>
</gene>
<dbReference type="PROSITE" id="PS50112">
    <property type="entry name" value="PAS"/>
    <property type="match status" value="1"/>
</dbReference>
<feature type="compositionally biased region" description="Basic residues" evidence="11">
    <location>
        <begin position="855"/>
        <end position="865"/>
    </location>
</feature>
<dbReference type="InterPro" id="IPR050760">
    <property type="entry name" value="Period_circadian_regulator"/>
</dbReference>
<evidence type="ECO:0000256" key="6">
    <source>
        <dbReference type="ARBA" id="ARBA00023108"/>
    </source>
</evidence>
<dbReference type="GO" id="GO:0005634">
    <property type="term" value="C:nucleus"/>
    <property type="evidence" value="ECO:0007669"/>
    <property type="project" value="UniProtKB-SubCell"/>
</dbReference>
<feature type="compositionally biased region" description="Basic and acidic residues" evidence="11">
    <location>
        <begin position="828"/>
        <end position="839"/>
    </location>
</feature>
<feature type="compositionally biased region" description="Polar residues" evidence="11">
    <location>
        <begin position="868"/>
        <end position="878"/>
    </location>
</feature>
<keyword evidence="14" id="KW-1185">Reference proteome</keyword>
<evidence type="ECO:0000256" key="9">
    <source>
        <dbReference type="ARBA" id="ARBA00039684"/>
    </source>
</evidence>
<keyword evidence="8" id="KW-0539">Nucleus</keyword>
<feature type="region of interest" description="Disordered" evidence="11">
    <location>
        <begin position="826"/>
        <end position="901"/>
    </location>
</feature>
<evidence type="ECO:0000256" key="10">
    <source>
        <dbReference type="ARBA" id="ARBA00042893"/>
    </source>
</evidence>
<dbReference type="GO" id="GO:0043153">
    <property type="term" value="P:entrainment of circadian clock by photoperiod"/>
    <property type="evidence" value="ECO:0007669"/>
    <property type="project" value="TreeGrafter"/>
</dbReference>
<feature type="compositionally biased region" description="Polar residues" evidence="11">
    <location>
        <begin position="888"/>
        <end position="901"/>
    </location>
</feature>
<dbReference type="InterPro" id="IPR000014">
    <property type="entry name" value="PAS"/>
</dbReference>
<dbReference type="Pfam" id="PF21353">
    <property type="entry name" value="Per3-like_PAS-A"/>
    <property type="match status" value="1"/>
</dbReference>
<feature type="region of interest" description="Disordered" evidence="11">
    <location>
        <begin position="1103"/>
        <end position="1130"/>
    </location>
</feature>
<keyword evidence="4" id="KW-0677">Repeat</keyword>
<keyword evidence="5" id="KW-0805">Transcription regulation</keyword>
<dbReference type="CDD" id="cd00130">
    <property type="entry name" value="PAS"/>
    <property type="match status" value="1"/>
</dbReference>
<proteinExistence type="predicted"/>
<evidence type="ECO:0000256" key="4">
    <source>
        <dbReference type="ARBA" id="ARBA00022737"/>
    </source>
</evidence>
<dbReference type="GO" id="GO:0001222">
    <property type="term" value="F:transcription corepressor binding"/>
    <property type="evidence" value="ECO:0007669"/>
    <property type="project" value="TreeGrafter"/>
</dbReference>
<evidence type="ECO:0000256" key="5">
    <source>
        <dbReference type="ARBA" id="ARBA00023015"/>
    </source>
</evidence>
<evidence type="ECO:0000256" key="8">
    <source>
        <dbReference type="ARBA" id="ARBA00023242"/>
    </source>
</evidence>
<feature type="compositionally biased region" description="Low complexity" evidence="11">
    <location>
        <begin position="1151"/>
        <end position="1170"/>
    </location>
</feature>
<dbReference type="InterPro" id="IPR035965">
    <property type="entry name" value="PAS-like_dom_sf"/>
</dbReference>
<dbReference type="SMART" id="SM00091">
    <property type="entry name" value="PAS"/>
    <property type="match status" value="2"/>
</dbReference>
<dbReference type="Pfam" id="PF23170">
    <property type="entry name" value="bHLH_PER"/>
    <property type="match status" value="1"/>
</dbReference>
<sequence>DCIQFREFYASTVEENSEQQPGISENLSSSFSLQEQQKMSEYSGLASNHSQMIAGDSEIQAKPEQPHEVLQEDIEMSSGSSGNDFSGNDTNENYSSGHDSHGHESDENGKSSAMLMESSDCQKSSSSNAFSLIIANSEHNQSSSGCSSEQSTKAKTQKELLKTLQELKAHLPSEKRIKGKSSVLTTLKYALKSIKQVKANEEYYQLLMINESQPSGLNVSSYTVEEVENITSEYIMKNADMFAVAVSLITGKILYISDQAASILRCKRGYFKNAKFVEFLAPQDVSVFYTSTTPYRLPSWNICNRAESSTQDCMEEKSFFCRISAGKERENEICYHPFRMTPYLIKVQDPEIAEDQLCCVLLAEKVHSGYEAPRIPPDKRIFTTTHTPTCLFQDVDERAVPLLGYLPQDLIGTPVLVHLHPNDRPLMLAIHKKILQYGGQPFDYSPIRFCTRNGDYITMDTSWSSFINPWSRKVSFIIGRHKVRTGPLNEDVFAAPNYTEDRILHPSVQEITEQIYRLLLQPVHNSGSSGYGSLGSNGSHEHLMSVASSSDSTGNNNEDAHKDKATSQGARKVKNKGQHIFTDSKAKLEQKREPFAAEKQSGPAGHVKDVTGKDTAVAVAPKNVATEELAWKEQPVYSYQQISCLDSVIRYLESCNVPGTSKRKCEPSSNVASLNAVVHESKTADNTLQPLGDPAVLKASDKSSAPPVVGAHLTSLALPGKPESVVSLTSQCSYSSTIVHVGDKKPQPELEMIEDGPGGTELLDGQLLAPPSSSVHVNQEKESFKKLGLTKEVLAVHTQKEEQSFLNKFKEIKKFNIFQSHCNYYLQDKPKGRPTERGGRGQRNGASGVDQPWKKSGKNRKSKRIKPQESSDSTTSGTKFPHRFPLQGLNTTAWSPSDTSQTSYSAMSFPTVMPAYPLPVFPAAGTVPPAPEAPLPGFNQLPDSRNPCPMQPSQFPTPLMTPLVALVLPNYVYPEMNNNLPQTLYHSQPDFPAHSTFSSQTVFPAQPPFTAPNPFPQQAFFPTQPFHYNPPAESEKVPVAEPRNEPSRSCTPQSVGPHEQASPPLFQSRCSSPLNLLQLEETTKTADSGAATALHGALSEEGAIGKIMTTDDGSGKGSLPAESPMDAQNSDALSMSSALLDILLQEDACSGTGSASSGSGVSAAAESLGSGSNGCGMSGSRTGSSETSHTSKYFGSIDSSENHHKTKMKTEIEQSEHFIKYVLQDPIWLLMANTDDTVMMTYQIPSRDLETVLKEDKQKLKQMLKLQPKFTEEQKRELIEVHPWIQQGGLPKTVANSECVFCEDNVQSNFYTSYDEEIHEMDLNEMIEDNGENNLVSLNQVSEEQT</sequence>
<feature type="compositionally biased region" description="Polar residues" evidence="11">
    <location>
        <begin position="1181"/>
        <end position="1199"/>
    </location>
</feature>
<feature type="domain" description="PAS" evidence="12">
    <location>
        <begin position="395"/>
        <end position="438"/>
    </location>
</feature>
<feature type="compositionally biased region" description="Polar residues" evidence="11">
    <location>
        <begin position="546"/>
        <end position="557"/>
    </location>
</feature>
<dbReference type="Proteomes" id="UP000533954">
    <property type="component" value="Unassembled WGS sequence"/>
</dbReference>
<feature type="compositionally biased region" description="Low complexity" evidence="11">
    <location>
        <begin position="1016"/>
        <end position="1026"/>
    </location>
</feature>
<evidence type="ECO:0000256" key="2">
    <source>
        <dbReference type="ARBA" id="ARBA00004496"/>
    </source>
</evidence>
<evidence type="ECO:0000259" key="12">
    <source>
        <dbReference type="PROSITE" id="PS50112"/>
    </source>
</evidence>
<dbReference type="FunFam" id="3.30.450.20:FF:000004">
    <property type="entry name" value="Period circadian protein homolog 3"/>
    <property type="match status" value="1"/>
</dbReference>
<dbReference type="GO" id="GO:0000976">
    <property type="term" value="F:transcription cis-regulatory region binding"/>
    <property type="evidence" value="ECO:0007669"/>
    <property type="project" value="TreeGrafter"/>
</dbReference>
<evidence type="ECO:0000313" key="13">
    <source>
        <dbReference type="EMBL" id="NXA31263.1"/>
    </source>
</evidence>
<keyword evidence="3" id="KW-0963">Cytoplasm</keyword>
<feature type="compositionally biased region" description="Low complexity" evidence="11">
    <location>
        <begin position="77"/>
        <end position="89"/>
    </location>
</feature>